<comment type="subcellular location">
    <subcellularLocation>
        <location evidence="1">Membrane</location>
        <topology evidence="1">Multi-pass membrane protein</topology>
    </subcellularLocation>
</comment>
<sequence>MTTIALSGGTLSNGTMHRRKSSKDENEDNVLVFPPSPAPQSPPATAPLTQGSKTNSFPASETGTLEPPPSRARVTSTPFAISVSQSFPGAPTSAGPYRTSFNVPPRPPPLNGSAYGHTNGRPQPPGMRQSFSLPSAHSQAHSRTRSVSGPFSPITPSPLSSSFPPQQLVMPPNKFSSSSTAPELRPPVSPIENGAKPKAAPPRRHSRIHSRNLSVYFPRPGSLPATSIAEDGAQELDFSTPPPDESILMPSASPRPGQRDFREGFTFGARPPAPAGQSSHPISSEPTPPQPSSAGGPSRRGHHHRHSMSHSFFSFLEPGAQSMPDELHTQPTPVPVSPWAPISPFPSQMSVHALDDAAASVAVTGAANGLGFGNGVAVGGGRAKSKGAAIGRIRASAQVSLVAIGVSVWQFVLGAWLWITGQQVGSLACTGLGYWVVFDAFGVALGHVLPNYLTRPSMQTETRRPYGNARVETVMAFAQSVYLIFTSVYVCKETVEHLLLSSGEGHHHHQGDEVASVLGIEFPIRLLFITLISLLSTAIFFNNHAKLVSTAGNRIPSLASLLPSRSRYSASAFTYPPALNNLFTNPYALAPIGFASAVLFTALSLPASQHRPFDLILAGLETIVTFNIAYHAAVQLGAVLLQTSPARGLAGGRMEAFLRAMREIERHPQVLHLPAPHIWQLTPSLAVSDADVVSSPYASAAAVALEKAQGPAQSLVVTLELHVRHDLEDAEVLKLTRWAWERCVHALHFGTRGGEGGEGEAEVTAEEDERPARLPIWLYALDRTNRIVTSLTAVVVLYTRSAGVAYFAASAVLCSVTVKIIKRMVRQPRPYLIVRGKKKKSYGMPSTHSATITYFATYITLACAYLPIHPAFPSSPLMRIFPPLIVIPLASTIAWSRISLGHHTVFQVAAGVTCGLVYAPLMFRLWTHRLNQYGPWAEALVHTYIPV</sequence>
<proteinExistence type="predicted"/>
<feature type="transmembrane region" description="Helical" evidence="6">
    <location>
        <begin position="905"/>
        <end position="926"/>
    </location>
</feature>
<gene>
    <name evidence="8" type="ORF">BD311DRAFT_671135</name>
</gene>
<reference evidence="8" key="1">
    <citation type="submission" date="2019-01" db="EMBL/GenBank/DDBJ databases">
        <title>Draft genome sequences of three monokaryotic isolates of the white-rot basidiomycete fungus Dichomitus squalens.</title>
        <authorList>
            <consortium name="DOE Joint Genome Institute"/>
            <person name="Lopez S.C."/>
            <person name="Andreopoulos B."/>
            <person name="Pangilinan J."/>
            <person name="Lipzen A."/>
            <person name="Riley R."/>
            <person name="Ahrendt S."/>
            <person name="Ng V."/>
            <person name="Barry K."/>
            <person name="Daum C."/>
            <person name="Grigoriev I.V."/>
            <person name="Hilden K.S."/>
            <person name="Makela M.R."/>
            <person name="de Vries R.P."/>
        </authorList>
    </citation>
    <scope>NUCLEOTIDE SEQUENCE [LARGE SCALE GENOMIC DNA]</scope>
    <source>
        <strain evidence="8">OM18370.1</strain>
    </source>
</reference>
<feature type="transmembrane region" description="Helical" evidence="6">
    <location>
        <begin position="399"/>
        <end position="419"/>
    </location>
</feature>
<dbReference type="Gene3D" id="1.20.1510.10">
    <property type="entry name" value="Cation efflux protein transmembrane domain"/>
    <property type="match status" value="1"/>
</dbReference>
<feature type="compositionally biased region" description="Polar residues" evidence="5">
    <location>
        <begin position="73"/>
        <end position="87"/>
    </location>
</feature>
<dbReference type="SUPFAM" id="SSF48317">
    <property type="entry name" value="Acid phosphatase/Vanadium-dependent haloperoxidase"/>
    <property type="match status" value="1"/>
</dbReference>
<dbReference type="OrthoDB" id="5382797at2759"/>
<dbReference type="InterPro" id="IPR058533">
    <property type="entry name" value="Cation_efflux_TM"/>
</dbReference>
<dbReference type="SUPFAM" id="SSF161111">
    <property type="entry name" value="Cation efflux protein transmembrane domain-like"/>
    <property type="match status" value="1"/>
</dbReference>
<evidence type="ECO:0000256" key="3">
    <source>
        <dbReference type="ARBA" id="ARBA00022989"/>
    </source>
</evidence>
<feature type="compositionally biased region" description="Low complexity" evidence="5">
    <location>
        <begin position="150"/>
        <end position="165"/>
    </location>
</feature>
<feature type="compositionally biased region" description="Pro residues" evidence="5">
    <location>
        <begin position="34"/>
        <end position="45"/>
    </location>
</feature>
<evidence type="ECO:0000259" key="7">
    <source>
        <dbReference type="SMART" id="SM00014"/>
    </source>
</evidence>
<dbReference type="PANTHER" id="PTHR14969:SF13">
    <property type="entry name" value="AT30094P"/>
    <property type="match status" value="1"/>
</dbReference>
<evidence type="ECO:0000256" key="4">
    <source>
        <dbReference type="ARBA" id="ARBA00023136"/>
    </source>
</evidence>
<feature type="region of interest" description="Disordered" evidence="5">
    <location>
        <begin position="319"/>
        <end position="339"/>
    </location>
</feature>
<feature type="domain" description="Phosphatidic acid phosphatase type 2/haloperoxidase" evidence="7">
    <location>
        <begin position="802"/>
        <end position="923"/>
    </location>
</feature>
<organism evidence="8">
    <name type="scientific">Dichomitus squalens</name>
    <dbReference type="NCBI Taxonomy" id="114155"/>
    <lineage>
        <taxon>Eukaryota</taxon>
        <taxon>Fungi</taxon>
        <taxon>Dikarya</taxon>
        <taxon>Basidiomycota</taxon>
        <taxon>Agaricomycotina</taxon>
        <taxon>Agaricomycetes</taxon>
        <taxon>Polyporales</taxon>
        <taxon>Polyporaceae</taxon>
        <taxon>Dichomitus</taxon>
    </lineage>
</organism>
<feature type="compositionally biased region" description="Polar residues" evidence="5">
    <location>
        <begin position="1"/>
        <end position="15"/>
    </location>
</feature>
<dbReference type="GO" id="GO:0042392">
    <property type="term" value="F:sphingosine-1-phosphate phosphatase activity"/>
    <property type="evidence" value="ECO:0007669"/>
    <property type="project" value="TreeGrafter"/>
</dbReference>
<dbReference type="InterPro" id="IPR000326">
    <property type="entry name" value="PAP2/HPO"/>
</dbReference>
<feature type="region of interest" description="Disordered" evidence="5">
    <location>
        <begin position="1"/>
        <end position="307"/>
    </location>
</feature>
<dbReference type="PANTHER" id="PTHR14969">
    <property type="entry name" value="SPHINGOSINE-1-PHOSPHATE PHOSPHOHYDROLASE"/>
    <property type="match status" value="1"/>
</dbReference>
<feature type="transmembrane region" description="Helical" evidence="6">
    <location>
        <begin position="880"/>
        <end position="898"/>
    </location>
</feature>
<evidence type="ECO:0000256" key="6">
    <source>
        <dbReference type="SAM" id="Phobius"/>
    </source>
</evidence>
<dbReference type="Pfam" id="PF01545">
    <property type="entry name" value="Cation_efflux"/>
    <property type="match status" value="1"/>
</dbReference>
<keyword evidence="2 6" id="KW-0812">Transmembrane</keyword>
<dbReference type="AlphaFoldDB" id="A0A4V2JZH9"/>
<feature type="compositionally biased region" description="Basic residues" evidence="5">
    <location>
        <begin position="201"/>
        <end position="210"/>
    </location>
</feature>
<dbReference type="GO" id="GO:0016020">
    <property type="term" value="C:membrane"/>
    <property type="evidence" value="ECO:0007669"/>
    <property type="project" value="UniProtKB-SubCell"/>
</dbReference>
<evidence type="ECO:0000256" key="2">
    <source>
        <dbReference type="ARBA" id="ARBA00022692"/>
    </source>
</evidence>
<name>A0A4V2JZH9_9APHY</name>
<accession>A0A4V2JZH9</accession>
<feature type="compositionally biased region" description="Polar residues" evidence="5">
    <location>
        <begin position="51"/>
        <end position="63"/>
    </location>
</feature>
<feature type="transmembrane region" description="Helical" evidence="6">
    <location>
        <begin position="804"/>
        <end position="821"/>
    </location>
</feature>
<evidence type="ECO:0000256" key="5">
    <source>
        <dbReference type="SAM" id="MobiDB-lite"/>
    </source>
</evidence>
<keyword evidence="3 6" id="KW-1133">Transmembrane helix</keyword>
<feature type="transmembrane region" description="Helical" evidence="6">
    <location>
        <begin position="522"/>
        <end position="541"/>
    </location>
</feature>
<protein>
    <submittedName>
        <fullName evidence="8">PAP2-domain-containing protein</fullName>
    </submittedName>
</protein>
<dbReference type="EMBL" id="ML143473">
    <property type="protein sequence ID" value="TBU24773.1"/>
    <property type="molecule type" value="Genomic_DNA"/>
</dbReference>
<evidence type="ECO:0000313" key="8">
    <source>
        <dbReference type="EMBL" id="TBU24773.1"/>
    </source>
</evidence>
<dbReference type="InterPro" id="IPR027469">
    <property type="entry name" value="Cation_efflux_TMD_sf"/>
</dbReference>
<feature type="transmembrane region" description="Helical" evidence="6">
    <location>
        <begin position="431"/>
        <end position="453"/>
    </location>
</feature>
<keyword evidence="4 6" id="KW-0472">Membrane</keyword>
<dbReference type="Gene3D" id="1.20.144.10">
    <property type="entry name" value="Phosphatidic acid phosphatase type 2/haloperoxidase"/>
    <property type="match status" value="1"/>
</dbReference>
<dbReference type="Pfam" id="PF01569">
    <property type="entry name" value="PAP2"/>
    <property type="match status" value="1"/>
</dbReference>
<feature type="compositionally biased region" description="Polar residues" evidence="5">
    <location>
        <begin position="129"/>
        <end position="149"/>
    </location>
</feature>
<evidence type="ECO:0000256" key="1">
    <source>
        <dbReference type="ARBA" id="ARBA00004141"/>
    </source>
</evidence>
<dbReference type="InterPro" id="IPR036938">
    <property type="entry name" value="PAP2/HPO_sf"/>
</dbReference>
<dbReference type="Proteomes" id="UP000292957">
    <property type="component" value="Unassembled WGS sequence"/>
</dbReference>
<feature type="compositionally biased region" description="Polar residues" evidence="5">
    <location>
        <begin position="276"/>
        <end position="285"/>
    </location>
</feature>
<feature type="transmembrane region" description="Helical" evidence="6">
    <location>
        <begin position="842"/>
        <end position="868"/>
    </location>
</feature>
<dbReference type="SMART" id="SM00014">
    <property type="entry name" value="acidPPc"/>
    <property type="match status" value="1"/>
</dbReference>